<dbReference type="SUPFAM" id="SSF53448">
    <property type="entry name" value="Nucleotide-diphospho-sugar transferases"/>
    <property type="match status" value="1"/>
</dbReference>
<feature type="transmembrane region" description="Helical" evidence="4">
    <location>
        <begin position="998"/>
        <end position="1025"/>
    </location>
</feature>
<dbReference type="Gene3D" id="3.20.20.370">
    <property type="entry name" value="Glycoside hydrolase/deacetylase"/>
    <property type="match status" value="1"/>
</dbReference>
<dbReference type="Pfam" id="PF01522">
    <property type="entry name" value="Polysacc_deac_1"/>
    <property type="match status" value="1"/>
</dbReference>
<dbReference type="STRING" id="249408.BOO71_0004930"/>
<name>A0A1U7P0N2_9DEIO</name>
<dbReference type="PROSITE" id="PS51910">
    <property type="entry name" value="GH18_2"/>
    <property type="match status" value="1"/>
</dbReference>
<dbReference type="PROSITE" id="PS51677">
    <property type="entry name" value="NODB"/>
    <property type="match status" value="1"/>
</dbReference>
<dbReference type="AlphaFoldDB" id="A0A1U7P0N2"/>
<dbReference type="Gene3D" id="3.90.550.10">
    <property type="entry name" value="Spore Coat Polysaccharide Biosynthesis Protein SpsA, Chain A"/>
    <property type="match status" value="1"/>
</dbReference>
<protein>
    <submittedName>
        <fullName evidence="7">Glycosyltransferase</fullName>
    </submittedName>
</protein>
<dbReference type="Pfam" id="PF00704">
    <property type="entry name" value="Glyco_hydro_18"/>
    <property type="match status" value="1"/>
</dbReference>
<dbReference type="InterPro" id="IPR001223">
    <property type="entry name" value="Glyco_hydro18_cat"/>
</dbReference>
<gene>
    <name evidence="7" type="ORF">BOO71_0004930</name>
</gene>
<organism evidence="7 8">
    <name type="scientific">Deinococcus marmoris</name>
    <dbReference type="NCBI Taxonomy" id="249408"/>
    <lineage>
        <taxon>Bacteria</taxon>
        <taxon>Thermotogati</taxon>
        <taxon>Deinococcota</taxon>
        <taxon>Deinococci</taxon>
        <taxon>Deinococcales</taxon>
        <taxon>Deinococcaceae</taxon>
        <taxon>Deinococcus</taxon>
    </lineage>
</organism>
<dbReference type="GO" id="GO:0016810">
    <property type="term" value="F:hydrolase activity, acting on carbon-nitrogen (but not peptide) bonds"/>
    <property type="evidence" value="ECO:0007669"/>
    <property type="project" value="InterPro"/>
</dbReference>
<dbReference type="GO" id="GO:0005975">
    <property type="term" value="P:carbohydrate metabolic process"/>
    <property type="evidence" value="ECO:0007669"/>
    <property type="project" value="InterPro"/>
</dbReference>
<feature type="transmembrane region" description="Helical" evidence="4">
    <location>
        <begin position="702"/>
        <end position="730"/>
    </location>
</feature>
<evidence type="ECO:0000313" key="7">
    <source>
        <dbReference type="EMBL" id="OLV18729.1"/>
    </source>
</evidence>
<dbReference type="InterPro" id="IPR029070">
    <property type="entry name" value="Chitinase_insertion_sf"/>
</dbReference>
<keyword evidence="3 7" id="KW-0808">Transferase</keyword>
<dbReference type="SMART" id="SM00636">
    <property type="entry name" value="Glyco_18"/>
    <property type="match status" value="1"/>
</dbReference>
<dbReference type="SUPFAM" id="SSF88713">
    <property type="entry name" value="Glycoside hydrolase/deacetylase"/>
    <property type="match status" value="1"/>
</dbReference>
<dbReference type="PANTHER" id="PTHR43630">
    <property type="entry name" value="POLY-BETA-1,6-N-ACETYL-D-GLUCOSAMINE SYNTHASE"/>
    <property type="match status" value="1"/>
</dbReference>
<dbReference type="EMBL" id="MSTI01000059">
    <property type="protein sequence ID" value="OLV18729.1"/>
    <property type="molecule type" value="Genomic_DNA"/>
</dbReference>
<proteinExistence type="inferred from homology"/>
<dbReference type="OrthoDB" id="9766299at2"/>
<sequence>MSRPQPPVFFDPTGKRRRRVNVLGGLLVAALLVGGGLSVWALWTGDSIPELLESLVADTPTETANLKPGGQGPGLLYSAVGEPGVAASVTPLEATAFYVAWDHRSRDSLRRNINQIDVLVSEWWHLDVDGGLLLEEPTSNLAMLTEARTAKLGLAVMPLINNYNPRTQAWDSEALTGVMTHAGKRVALQDTLLAEVREHNFAGLNLDFEEVAPEAVPGYLLFVQKLSESLHADGKKLTIDAPMNNGDFPYAKLAKHADSLVLMAYDEHEGSSKPGAVASQGWIEKHLRQRLKEVPAEKLTLALGGYGYDWAGPGQGVTVSFQEALEQARTSGVQPYLDRQTLNPTFTYSPEKEGEAQHTVWYLDGVSLYNQAQLARTLGIEQVALWRLGSEDPGVWPALHQSGEDVLSSLSTFGTDRQVDYVGGGEMLKVQQVSQSGERLVSFGTTADTRGLLVDDVTKTFATPYIIERWGEGEKNAVALTFDDGPDAVYTAQMLDILEREGVPGTFFVIGTQALAHPALLRRMVDGGHEIGSHSFSHPNTSQISPKHFELEMNITQRLIENATGHSTRLFRPPYAEDAEPTTPMQANVVEAATRLGYYVSNMNIDPDDWKTPGTGVIVARVMDQIHEGRGQVILLHDAGGNREQTVAALPIIIQKLRAGGYKFQTASAVAGLTRDEANPSAVGSGSVVAWVTGLNFAALGWLGAALGVVFKIGLALGLARLALLMGLALKEFISRRRTAPDIAVADLLSMGVIVPAFNEAKVIEATVASLLASDLPGLRVHVVDDGSTDGTADIIQAAFGNHPRVSLQRLVNGGKARAMNEAMKELDTELVLILDADTQINPEAARLLAGHFHDPRVAAVAGNAKVGNRVNLLTRWQALEYITAQNVERRALAQMNAISVVPGAIGAWRRAVVLELGGFDHDTLAEDADLTMRALRAGYRVTYEQRALAQTEAPETLAALIKQRDRWMFGTLQAVWKQQGAFGSKAYGLRFFTLPNVALFQVIFPLLGALLDLTFVLSLLWGLFQWQSHPSTGFVASGPLIFTGLFILIDLAAAALAFWMERDEDRRLLPLLIPQRFIYRQIMSYVAIRAVLAATQGQQRGWGKLERSGHVQAPVEVSQS</sequence>
<keyword evidence="4" id="KW-0472">Membrane</keyword>
<keyword evidence="4" id="KW-0812">Transmembrane</keyword>
<evidence type="ECO:0000256" key="4">
    <source>
        <dbReference type="SAM" id="Phobius"/>
    </source>
</evidence>
<dbReference type="InterPro" id="IPR011583">
    <property type="entry name" value="Chitinase_II/V-like_cat"/>
</dbReference>
<dbReference type="SUPFAM" id="SSF51445">
    <property type="entry name" value="(Trans)glycosidases"/>
    <property type="match status" value="1"/>
</dbReference>
<feature type="transmembrane region" description="Helical" evidence="4">
    <location>
        <begin position="20"/>
        <end position="43"/>
    </location>
</feature>
<comment type="similarity">
    <text evidence="1">Belongs to the glycosyltransferase 2 family.</text>
</comment>
<evidence type="ECO:0000256" key="1">
    <source>
        <dbReference type="ARBA" id="ARBA00006739"/>
    </source>
</evidence>
<reference evidence="7 8" key="1">
    <citation type="submission" date="2017-01" db="EMBL/GenBank/DDBJ databases">
        <title>Genome Analysis of Deinococcus marmoris KOPRI26562.</title>
        <authorList>
            <person name="Kim J.H."/>
            <person name="Oh H.-M."/>
        </authorList>
    </citation>
    <scope>NUCLEOTIDE SEQUENCE [LARGE SCALE GENOMIC DNA]</scope>
    <source>
        <strain evidence="7 8">KOPRI26562</strain>
    </source>
</reference>
<dbReference type="Pfam" id="PF13641">
    <property type="entry name" value="Glyco_tranf_2_3"/>
    <property type="match status" value="1"/>
</dbReference>
<dbReference type="Gene3D" id="3.10.50.10">
    <property type="match status" value="1"/>
</dbReference>
<dbReference type="InterPro" id="IPR011330">
    <property type="entry name" value="Glyco_hydro/deAcase_b/a-brl"/>
</dbReference>
<evidence type="ECO:0000259" key="5">
    <source>
        <dbReference type="PROSITE" id="PS51677"/>
    </source>
</evidence>
<dbReference type="CDD" id="cd06423">
    <property type="entry name" value="CESA_like"/>
    <property type="match status" value="1"/>
</dbReference>
<keyword evidence="4" id="KW-1133">Transmembrane helix</keyword>
<comment type="caution">
    <text evidence="7">The sequence shown here is derived from an EMBL/GenBank/DDBJ whole genome shotgun (WGS) entry which is preliminary data.</text>
</comment>
<feature type="transmembrane region" description="Helical" evidence="4">
    <location>
        <begin position="1037"/>
        <end position="1060"/>
    </location>
</feature>
<keyword evidence="8" id="KW-1185">Reference proteome</keyword>
<dbReference type="GO" id="GO:0016757">
    <property type="term" value="F:glycosyltransferase activity"/>
    <property type="evidence" value="ECO:0007669"/>
    <property type="project" value="UniProtKB-KW"/>
</dbReference>
<feature type="domain" description="GH18" evidence="6">
    <location>
        <begin position="92"/>
        <end position="409"/>
    </location>
</feature>
<accession>A0A1U7P0N2</accession>
<evidence type="ECO:0000259" key="6">
    <source>
        <dbReference type="PROSITE" id="PS51910"/>
    </source>
</evidence>
<dbReference type="PANTHER" id="PTHR43630:SF1">
    <property type="entry name" value="POLY-BETA-1,6-N-ACETYL-D-GLUCOSAMINE SYNTHASE"/>
    <property type="match status" value="1"/>
</dbReference>
<dbReference type="GO" id="GO:0008061">
    <property type="term" value="F:chitin binding"/>
    <property type="evidence" value="ECO:0007669"/>
    <property type="project" value="InterPro"/>
</dbReference>
<keyword evidence="2" id="KW-0328">Glycosyltransferase</keyword>
<dbReference type="InterPro" id="IPR017853">
    <property type="entry name" value="GH"/>
</dbReference>
<feature type="domain" description="NodB homology" evidence="5">
    <location>
        <begin position="476"/>
        <end position="665"/>
    </location>
</feature>
<evidence type="ECO:0000256" key="2">
    <source>
        <dbReference type="ARBA" id="ARBA00022676"/>
    </source>
</evidence>
<dbReference type="InterPro" id="IPR002509">
    <property type="entry name" value="NODB_dom"/>
</dbReference>
<dbReference type="Proteomes" id="UP000186607">
    <property type="component" value="Unassembled WGS sequence"/>
</dbReference>
<evidence type="ECO:0000313" key="8">
    <source>
        <dbReference type="Proteomes" id="UP000186607"/>
    </source>
</evidence>
<dbReference type="Gene3D" id="3.20.20.80">
    <property type="entry name" value="Glycosidases"/>
    <property type="match status" value="1"/>
</dbReference>
<dbReference type="RefSeq" id="WP_075831515.1">
    <property type="nucleotide sequence ID" value="NZ_MSTI01000059.1"/>
</dbReference>
<evidence type="ECO:0000256" key="3">
    <source>
        <dbReference type="ARBA" id="ARBA00022679"/>
    </source>
</evidence>
<dbReference type="InterPro" id="IPR029044">
    <property type="entry name" value="Nucleotide-diphossugar_trans"/>
</dbReference>